<evidence type="ECO:0000256" key="4">
    <source>
        <dbReference type="SAM" id="SignalP"/>
    </source>
</evidence>
<dbReference type="InterPro" id="IPR018392">
    <property type="entry name" value="LysM"/>
</dbReference>
<feature type="compositionally biased region" description="Low complexity" evidence="3">
    <location>
        <begin position="204"/>
        <end position="231"/>
    </location>
</feature>
<dbReference type="InterPro" id="IPR001002">
    <property type="entry name" value="Chitin-bd_1"/>
</dbReference>
<evidence type="ECO:0008006" key="9">
    <source>
        <dbReference type="Google" id="ProtNLM"/>
    </source>
</evidence>
<dbReference type="Gene3D" id="3.10.350.10">
    <property type="entry name" value="LysM domain"/>
    <property type="match status" value="1"/>
</dbReference>
<dbReference type="Gene3D" id="3.30.60.10">
    <property type="entry name" value="Endochitinase-like"/>
    <property type="match status" value="1"/>
</dbReference>
<proteinExistence type="predicted"/>
<keyword evidence="4" id="KW-0732">Signal</keyword>
<name>A0ABR1SGV1_9PEZI</name>
<sequence length="279" mass="29078">MQYLARIVGWCLLLASLAPVDALKNRKSYDYNWGDGNGLATIPLRRHTSSAAGESDQPEPGVVNCRSWARTTKKADDGSCAEASERYQITLDLFFLLNPGVSLDCSNIQPQTDYCIDGWIERETTDGQCGFLLQHTVITCAGEWGNCCSLDGNCGTGKAFCGMGNCLWGECEDNVSETTSVPKSSTWTVGPPKATNIPLPPSPTVSSETSRQSSAATTASTSATATSTSASEVGTKTVDGSGPEKSDVASAATGLRASYFGVGGLAIGAYMVAALGIGA</sequence>
<evidence type="ECO:0000313" key="7">
    <source>
        <dbReference type="EMBL" id="KAK8033565.1"/>
    </source>
</evidence>
<evidence type="ECO:0000256" key="1">
    <source>
        <dbReference type="ARBA" id="ARBA00022669"/>
    </source>
</evidence>
<feature type="disulfide bond" evidence="2">
    <location>
        <begin position="147"/>
        <end position="161"/>
    </location>
</feature>
<keyword evidence="8" id="KW-1185">Reference proteome</keyword>
<dbReference type="InterPro" id="IPR036779">
    <property type="entry name" value="LysM_dom_sf"/>
</dbReference>
<accession>A0ABR1SGV1</accession>
<feature type="compositionally biased region" description="Polar residues" evidence="3">
    <location>
        <begin position="179"/>
        <end position="188"/>
    </location>
</feature>
<dbReference type="InterPro" id="IPR036861">
    <property type="entry name" value="Endochitinase-like_sf"/>
</dbReference>
<comment type="caution">
    <text evidence="7">The sequence shown here is derived from an EMBL/GenBank/DDBJ whole genome shotgun (WGS) entry which is preliminary data.</text>
</comment>
<feature type="domain" description="LysM" evidence="6">
    <location>
        <begin position="68"/>
        <end position="116"/>
    </location>
</feature>
<evidence type="ECO:0000256" key="3">
    <source>
        <dbReference type="SAM" id="MobiDB-lite"/>
    </source>
</evidence>
<keyword evidence="2" id="KW-1015">Disulfide bond</keyword>
<evidence type="ECO:0000259" key="6">
    <source>
        <dbReference type="PROSITE" id="PS51782"/>
    </source>
</evidence>
<dbReference type="Proteomes" id="UP001396898">
    <property type="component" value="Unassembled WGS sequence"/>
</dbReference>
<feature type="signal peptide" evidence="4">
    <location>
        <begin position="1"/>
        <end position="22"/>
    </location>
</feature>
<dbReference type="EMBL" id="JAQQWI010000006">
    <property type="protein sequence ID" value="KAK8033565.1"/>
    <property type="molecule type" value="Genomic_DNA"/>
</dbReference>
<evidence type="ECO:0000259" key="5">
    <source>
        <dbReference type="PROSITE" id="PS50941"/>
    </source>
</evidence>
<evidence type="ECO:0000313" key="8">
    <source>
        <dbReference type="Proteomes" id="UP001396898"/>
    </source>
</evidence>
<feature type="domain" description="Chitin-binding type-1" evidence="5">
    <location>
        <begin position="126"/>
        <end position="173"/>
    </location>
</feature>
<gene>
    <name evidence="7" type="ORF">PG991_002963</name>
</gene>
<evidence type="ECO:0000256" key="2">
    <source>
        <dbReference type="PROSITE-ProRule" id="PRU00261"/>
    </source>
</evidence>
<feature type="chain" id="PRO_5046577193" description="Chitin-binding type-1 domain-containing protein" evidence="4">
    <location>
        <begin position="23"/>
        <end position="279"/>
    </location>
</feature>
<reference evidence="7 8" key="1">
    <citation type="submission" date="2023-01" db="EMBL/GenBank/DDBJ databases">
        <title>Analysis of 21 Apiospora genomes using comparative genomics revels a genus with tremendous synthesis potential of carbohydrate active enzymes and secondary metabolites.</title>
        <authorList>
            <person name="Sorensen T."/>
        </authorList>
    </citation>
    <scope>NUCLEOTIDE SEQUENCE [LARGE SCALE GENOMIC DNA]</scope>
    <source>
        <strain evidence="7 8">CBS 20057</strain>
    </source>
</reference>
<comment type="caution">
    <text evidence="2">Lacks conserved residue(s) required for the propagation of feature annotation.</text>
</comment>
<organism evidence="7 8">
    <name type="scientific">Apiospora marii</name>
    <dbReference type="NCBI Taxonomy" id="335849"/>
    <lineage>
        <taxon>Eukaryota</taxon>
        <taxon>Fungi</taxon>
        <taxon>Dikarya</taxon>
        <taxon>Ascomycota</taxon>
        <taxon>Pezizomycotina</taxon>
        <taxon>Sordariomycetes</taxon>
        <taxon>Xylariomycetidae</taxon>
        <taxon>Amphisphaeriales</taxon>
        <taxon>Apiosporaceae</taxon>
        <taxon>Apiospora</taxon>
    </lineage>
</organism>
<dbReference type="PROSITE" id="PS51782">
    <property type="entry name" value="LYSM"/>
    <property type="match status" value="1"/>
</dbReference>
<keyword evidence="1 2" id="KW-0147">Chitin-binding</keyword>
<protein>
    <recommendedName>
        <fullName evidence="9">Chitin-binding type-1 domain-containing protein</fullName>
    </recommendedName>
</protein>
<dbReference type="PROSITE" id="PS50941">
    <property type="entry name" value="CHIT_BIND_I_2"/>
    <property type="match status" value="1"/>
</dbReference>
<feature type="region of interest" description="Disordered" evidence="3">
    <location>
        <begin position="179"/>
        <end position="248"/>
    </location>
</feature>